<dbReference type="InterPro" id="IPR041682">
    <property type="entry name" value="AAA_14"/>
</dbReference>
<keyword evidence="4" id="KW-1185">Reference proteome</keyword>
<dbReference type="Proteomes" id="UP000646484">
    <property type="component" value="Unassembled WGS sequence"/>
</dbReference>
<dbReference type="GO" id="GO:0005524">
    <property type="term" value="F:ATP binding"/>
    <property type="evidence" value="ECO:0007669"/>
    <property type="project" value="UniProtKB-KW"/>
</dbReference>
<feature type="domain" description="DUF4143" evidence="2">
    <location>
        <begin position="195"/>
        <end position="352"/>
    </location>
</feature>
<proteinExistence type="predicted"/>
<dbReference type="EMBL" id="JACOOH010000003">
    <property type="protein sequence ID" value="MBC5620844.1"/>
    <property type="molecule type" value="Genomic_DNA"/>
</dbReference>
<dbReference type="InterPro" id="IPR027417">
    <property type="entry name" value="P-loop_NTPase"/>
</dbReference>
<reference evidence="3 4" key="1">
    <citation type="submission" date="2020-08" db="EMBL/GenBank/DDBJ databases">
        <title>Genome public.</title>
        <authorList>
            <person name="Liu C."/>
            <person name="Sun Q."/>
        </authorList>
    </citation>
    <scope>NUCLEOTIDE SEQUENCE [LARGE SCALE GENOMIC DNA]</scope>
    <source>
        <strain evidence="3 4">NSJ-56</strain>
    </source>
</reference>
<dbReference type="SUPFAM" id="SSF52540">
    <property type="entry name" value="P-loop containing nucleoside triphosphate hydrolases"/>
    <property type="match status" value="1"/>
</dbReference>
<accession>A0ABR7CYT9</accession>
<feature type="domain" description="AAA" evidence="1">
    <location>
        <begin position="21"/>
        <end position="150"/>
    </location>
</feature>
<dbReference type="RefSeq" id="WP_186975524.1">
    <property type="nucleotide sequence ID" value="NZ_JACOOH010000003.1"/>
</dbReference>
<evidence type="ECO:0000259" key="2">
    <source>
        <dbReference type="Pfam" id="PF13635"/>
    </source>
</evidence>
<dbReference type="InterPro" id="IPR025420">
    <property type="entry name" value="DUF4143"/>
</dbReference>
<protein>
    <submittedName>
        <fullName evidence="3">ATP-binding protein</fullName>
    </submittedName>
</protein>
<evidence type="ECO:0000313" key="4">
    <source>
        <dbReference type="Proteomes" id="UP000646484"/>
    </source>
</evidence>
<keyword evidence="3" id="KW-0547">Nucleotide-binding</keyword>
<sequence length="398" mass="45331">MYKRVEYQTIKSRVEEPRKFIQVVMGARQIGKSTVVKQVLKDISIPYQLFSADNVPATNSAWITNCWEAVRSLKENNGWEEVVLVIDEIQKISNWSEVVKKEWDDDTFHDRNIKVLLLGSSRVLLEKGLSESLAGRFEEIRMSHWSYTEMRDSFGFSINQYLYYGGYPGAASLIGDEDRFQQYIQSAIIEATINKDILMDTPISKPALLRQTFELGAAYSGNLLSLNKMLGSLQDAGNTATLAGYINLLEESGLLCGLQKYSIDTARRKASIPKFQVFNNALKTVYNPISFEQALLDRRAWGHIFESGIGAYLVSQGFVHRFEVFYWRERNDEVDFVIRKKGITIAIEVKSNAEKRTDGLNKFKELFTPQASFIVGDGGISVENFLSMDIRKLFQSPR</sequence>
<keyword evidence="3" id="KW-0067">ATP-binding</keyword>
<dbReference type="Pfam" id="PF13635">
    <property type="entry name" value="DUF4143"/>
    <property type="match status" value="1"/>
</dbReference>
<evidence type="ECO:0000259" key="1">
    <source>
        <dbReference type="Pfam" id="PF13173"/>
    </source>
</evidence>
<dbReference type="PANTHER" id="PTHR43566">
    <property type="entry name" value="CONSERVED PROTEIN"/>
    <property type="match status" value="1"/>
</dbReference>
<gene>
    <name evidence="3" type="ORF">H8S64_07025</name>
</gene>
<dbReference type="Pfam" id="PF13173">
    <property type="entry name" value="AAA_14"/>
    <property type="match status" value="1"/>
</dbReference>
<dbReference type="PANTHER" id="PTHR43566:SF1">
    <property type="entry name" value="AAA+ ATPASE DOMAIN-CONTAINING PROTEIN"/>
    <property type="match status" value="1"/>
</dbReference>
<dbReference type="Gene3D" id="3.40.50.300">
    <property type="entry name" value="P-loop containing nucleotide triphosphate hydrolases"/>
    <property type="match status" value="1"/>
</dbReference>
<dbReference type="InterPro" id="IPR011335">
    <property type="entry name" value="Restrct_endonuc-II-like"/>
</dbReference>
<comment type="caution">
    <text evidence="3">The sequence shown here is derived from an EMBL/GenBank/DDBJ whole genome shotgun (WGS) entry which is preliminary data.</text>
</comment>
<dbReference type="SUPFAM" id="SSF52980">
    <property type="entry name" value="Restriction endonuclease-like"/>
    <property type="match status" value="1"/>
</dbReference>
<organism evidence="3 4">
    <name type="scientific">Butyricimonas hominis</name>
    <dbReference type="NCBI Taxonomy" id="2763032"/>
    <lineage>
        <taxon>Bacteria</taxon>
        <taxon>Pseudomonadati</taxon>
        <taxon>Bacteroidota</taxon>
        <taxon>Bacteroidia</taxon>
        <taxon>Bacteroidales</taxon>
        <taxon>Odoribacteraceae</taxon>
        <taxon>Butyricimonas</taxon>
    </lineage>
</organism>
<name>A0ABR7CYT9_9BACT</name>
<evidence type="ECO:0000313" key="3">
    <source>
        <dbReference type="EMBL" id="MBC5620844.1"/>
    </source>
</evidence>